<dbReference type="Proteomes" id="UP000803884">
    <property type="component" value="Unassembled WGS sequence"/>
</dbReference>
<feature type="domain" description="NAD-dependent epimerase/dehydratase" evidence="3">
    <location>
        <begin position="10"/>
        <end position="211"/>
    </location>
</feature>
<reference evidence="4 5" key="1">
    <citation type="journal article" date="2020" name="Microbiol. Resour. Announc.">
        <title>Draft Genome Sequence of a Cladosporium Species Isolated from the Mesophotic Ascidian Didemnum maculosum.</title>
        <authorList>
            <person name="Gioti A."/>
            <person name="Siaperas R."/>
            <person name="Nikolaivits E."/>
            <person name="Le Goff G."/>
            <person name="Ouazzani J."/>
            <person name="Kotoulas G."/>
            <person name="Topakas E."/>
        </authorList>
    </citation>
    <scope>NUCLEOTIDE SEQUENCE [LARGE SCALE GENOMIC DNA]</scope>
    <source>
        <strain evidence="4 5">TM138-S3</strain>
    </source>
</reference>
<dbReference type="PANTHER" id="PTHR10366:SF562">
    <property type="entry name" value="ALDEHYDE REDUCTASE II (AFU_ORTHOLOGUE AFUA_1G11360)"/>
    <property type="match status" value="1"/>
</dbReference>
<comment type="similarity">
    <text evidence="2">Belongs to the NAD(P)-dependent epimerase/dehydratase family. Dihydroflavonol-4-reductase subfamily.</text>
</comment>
<dbReference type="RefSeq" id="XP_069228089.1">
    <property type="nucleotide sequence ID" value="XM_069374795.1"/>
</dbReference>
<keyword evidence="5" id="KW-1185">Reference proteome</keyword>
<evidence type="ECO:0000313" key="5">
    <source>
        <dbReference type="Proteomes" id="UP000803884"/>
    </source>
</evidence>
<dbReference type="AlphaFoldDB" id="A0AB34KJJ7"/>
<dbReference type="Gene3D" id="3.40.50.720">
    <property type="entry name" value="NAD(P)-binding Rossmann-like Domain"/>
    <property type="match status" value="1"/>
</dbReference>
<dbReference type="PANTHER" id="PTHR10366">
    <property type="entry name" value="NAD DEPENDENT EPIMERASE/DEHYDRATASE"/>
    <property type="match status" value="1"/>
</dbReference>
<evidence type="ECO:0000256" key="2">
    <source>
        <dbReference type="ARBA" id="ARBA00023445"/>
    </source>
</evidence>
<name>A0AB34KJJ7_9PEZI</name>
<dbReference type="InterPro" id="IPR036291">
    <property type="entry name" value="NAD(P)-bd_dom_sf"/>
</dbReference>
<accession>A0AB34KJJ7</accession>
<keyword evidence="1" id="KW-0560">Oxidoreductase</keyword>
<gene>
    <name evidence="4" type="ORF">WHR41_06190</name>
</gene>
<dbReference type="EMBL" id="JAAQHG020000022">
    <property type="protein sequence ID" value="KAL1584983.1"/>
    <property type="molecule type" value="Genomic_DNA"/>
</dbReference>
<proteinExistence type="inferred from homology"/>
<evidence type="ECO:0000259" key="3">
    <source>
        <dbReference type="Pfam" id="PF01370"/>
    </source>
</evidence>
<protein>
    <recommendedName>
        <fullName evidence="3">NAD-dependent epimerase/dehydratase domain-containing protein</fullName>
    </recommendedName>
</protein>
<dbReference type="Pfam" id="PF01370">
    <property type="entry name" value="Epimerase"/>
    <property type="match status" value="1"/>
</dbReference>
<evidence type="ECO:0000256" key="1">
    <source>
        <dbReference type="ARBA" id="ARBA00023002"/>
    </source>
</evidence>
<dbReference type="SUPFAM" id="SSF51735">
    <property type="entry name" value="NAD(P)-binding Rossmann-fold domains"/>
    <property type="match status" value="1"/>
</dbReference>
<dbReference type="GO" id="GO:0016616">
    <property type="term" value="F:oxidoreductase activity, acting on the CH-OH group of donors, NAD or NADP as acceptor"/>
    <property type="evidence" value="ECO:0007669"/>
    <property type="project" value="TreeGrafter"/>
</dbReference>
<dbReference type="InterPro" id="IPR001509">
    <property type="entry name" value="Epimerase_deHydtase"/>
</dbReference>
<dbReference type="InterPro" id="IPR050425">
    <property type="entry name" value="NAD(P)_dehydrat-like"/>
</dbReference>
<comment type="caution">
    <text evidence="4">The sequence shown here is derived from an EMBL/GenBank/DDBJ whole genome shotgun (WGS) entry which is preliminary data.</text>
</comment>
<evidence type="ECO:0000313" key="4">
    <source>
        <dbReference type="EMBL" id="KAL1584983.1"/>
    </source>
</evidence>
<dbReference type="GeneID" id="96007633"/>
<sequence length="336" mass="36407">MSTIQKGDTVLVTGATGYIGNHVVYELVAAGYKVRGTSRDHTKAQFIVDAIEKKFGKGHLEIVDVPDMIAEDAYDEAVKGVSGIVHLASVVSFSTVADEVIPPAVKGTLNILKAATKEPKVKSLVVTSSSTAAIMPVPNEKIVLTKDSWNQKSVDAAGKPDASAYEIYAASKTEAERALWKTVKETNPPFQVASVLPNANFGRRFREKGNSTGDWILGAYTGENKAIASVPPQWYINTSDDAKLHVIALTDPACNGERLFGFAGTYTYNEILDIFRKIDPSKDFGEGVDLGKDLSEVPNKAAEDLLKKHYGHGWTDLEESIRQTLAPVGSQQMKSY</sequence>
<organism evidence="4 5">
    <name type="scientific">Cladosporium halotolerans</name>
    <dbReference type="NCBI Taxonomy" id="1052096"/>
    <lineage>
        <taxon>Eukaryota</taxon>
        <taxon>Fungi</taxon>
        <taxon>Dikarya</taxon>
        <taxon>Ascomycota</taxon>
        <taxon>Pezizomycotina</taxon>
        <taxon>Dothideomycetes</taxon>
        <taxon>Dothideomycetidae</taxon>
        <taxon>Cladosporiales</taxon>
        <taxon>Cladosporiaceae</taxon>
        <taxon>Cladosporium</taxon>
    </lineage>
</organism>